<keyword evidence="1" id="KW-0732">Signal</keyword>
<evidence type="ECO:0000313" key="4">
    <source>
        <dbReference type="WBParaSite" id="SMUV_0000376001-mRNA-1"/>
    </source>
</evidence>
<dbReference type="Proteomes" id="UP000046393">
    <property type="component" value="Unplaced"/>
</dbReference>
<sequence length="141" mass="16075">MNSVICGCVLLALLTVSYSEALSDANRRLQLCCDRQKDAEKECKQEFCDFGALNSDNLNNLLSKCNKGTTLMRLWDCASSRVDHTECCRKKNVQKHCLPYCNTRKIIPSDQKYLACLPSFNAIRQCFQEHLENNPNIYGDN</sequence>
<feature type="domain" description="Domain of unknown function DB" evidence="2">
    <location>
        <begin position="32"/>
        <end position="127"/>
    </location>
</feature>
<evidence type="ECO:0000313" key="3">
    <source>
        <dbReference type="Proteomes" id="UP000046393"/>
    </source>
</evidence>
<feature type="chain" id="PRO_5007419556" evidence="1">
    <location>
        <begin position="22"/>
        <end position="141"/>
    </location>
</feature>
<dbReference type="PANTHER" id="PTHR46705">
    <property type="entry name" value="PROTEIN CBG09805"/>
    <property type="match status" value="1"/>
</dbReference>
<keyword evidence="3" id="KW-1185">Reference proteome</keyword>
<dbReference type="Pfam" id="PF01682">
    <property type="entry name" value="DB"/>
    <property type="match status" value="1"/>
</dbReference>
<protein>
    <submittedName>
        <fullName evidence="4">DB domain-containing protein</fullName>
    </submittedName>
</protein>
<organism evidence="3 4">
    <name type="scientific">Syphacia muris</name>
    <dbReference type="NCBI Taxonomy" id="451379"/>
    <lineage>
        <taxon>Eukaryota</taxon>
        <taxon>Metazoa</taxon>
        <taxon>Ecdysozoa</taxon>
        <taxon>Nematoda</taxon>
        <taxon>Chromadorea</taxon>
        <taxon>Rhabditida</taxon>
        <taxon>Spirurina</taxon>
        <taxon>Oxyuridomorpha</taxon>
        <taxon>Oxyuroidea</taxon>
        <taxon>Oxyuridae</taxon>
        <taxon>Syphacia</taxon>
    </lineage>
</organism>
<accession>A0A0N5AHB3</accession>
<evidence type="ECO:0000256" key="1">
    <source>
        <dbReference type="SAM" id="SignalP"/>
    </source>
</evidence>
<dbReference type="WBParaSite" id="SMUV_0000376001-mRNA-1">
    <property type="protein sequence ID" value="SMUV_0000376001-mRNA-1"/>
    <property type="gene ID" value="SMUV_0000376001"/>
</dbReference>
<proteinExistence type="predicted"/>
<evidence type="ECO:0000259" key="2">
    <source>
        <dbReference type="Pfam" id="PF01682"/>
    </source>
</evidence>
<dbReference type="AlphaFoldDB" id="A0A0N5AHB3"/>
<feature type="signal peptide" evidence="1">
    <location>
        <begin position="1"/>
        <end position="21"/>
    </location>
</feature>
<dbReference type="PANTHER" id="PTHR46705:SF12">
    <property type="entry name" value="DOMAIN OF UNKNOWN FUNCTION DB DOMAIN-CONTAINING PROTEIN"/>
    <property type="match status" value="1"/>
</dbReference>
<name>A0A0N5AHB3_9BILA</name>
<reference evidence="4" key="1">
    <citation type="submission" date="2016-04" db="UniProtKB">
        <authorList>
            <consortium name="WormBaseParasite"/>
        </authorList>
    </citation>
    <scope>IDENTIFICATION</scope>
</reference>
<dbReference type="InterPro" id="IPR002602">
    <property type="entry name" value="DB"/>
</dbReference>